<protein>
    <submittedName>
        <fullName evidence="10">ABC transporter permease</fullName>
    </submittedName>
</protein>
<keyword evidence="3 7" id="KW-0812">Transmembrane</keyword>
<sequence length="414" mass="44938">MRLHPILSALRRHKSGVLLIVLQIALTLAIVCNAIFLIDQRIERVNRPTGAVEDDLIRISQTWFGASTGEDATAVEKLDALQRTDLATLRNLPDVQDAAASTSMPLQGMIYSGSLSLNPQQTGVTASAAYYYGDEHLRSTLGVRLIAGRDFKADEILHHTISSAVVSPVIIVSKPVADQLFPDGDALGKTVYQDGKPATIVGIVERLQTPTTAKWGSAWDYNSVLEPVRVDGASASYAVRARPRRTEAVMREARKALLAIDPQRVMPDSWGIQSLSQIRSKIYRVDRGMALVMGVVCLILLGVTAAGIVGLTSFWVEQRRKQIGVRRALGARRVDILRYFQIENLLIAVGGIALGVLLALGLNLWLMAHYELARLPLEYVGVGVLAMLAIGQAAVFMPARRASLVPPVVATRAA</sequence>
<comment type="caution">
    <text evidence="10">The sequence shown here is derived from an EMBL/GenBank/DDBJ whole genome shotgun (WGS) entry which is preliminary data.</text>
</comment>
<dbReference type="PANTHER" id="PTHR30572">
    <property type="entry name" value="MEMBRANE COMPONENT OF TRANSPORTER-RELATED"/>
    <property type="match status" value="1"/>
</dbReference>
<dbReference type="Pfam" id="PF12704">
    <property type="entry name" value="MacB_PCD"/>
    <property type="match status" value="1"/>
</dbReference>
<feature type="transmembrane region" description="Helical" evidence="7">
    <location>
        <begin position="379"/>
        <end position="397"/>
    </location>
</feature>
<evidence type="ECO:0000259" key="8">
    <source>
        <dbReference type="Pfam" id="PF02687"/>
    </source>
</evidence>
<keyword evidence="2" id="KW-1003">Cell membrane</keyword>
<evidence type="ECO:0000256" key="4">
    <source>
        <dbReference type="ARBA" id="ARBA00022989"/>
    </source>
</evidence>
<dbReference type="PANTHER" id="PTHR30572:SF4">
    <property type="entry name" value="ABC TRANSPORTER PERMEASE YTRF"/>
    <property type="match status" value="1"/>
</dbReference>
<feature type="transmembrane region" description="Helical" evidence="7">
    <location>
        <begin position="289"/>
        <end position="316"/>
    </location>
</feature>
<dbReference type="RefSeq" id="WP_377321595.1">
    <property type="nucleotide sequence ID" value="NZ_JBHSNF010000003.1"/>
</dbReference>
<keyword evidence="11" id="KW-1185">Reference proteome</keyword>
<dbReference type="EMBL" id="JBHSNF010000003">
    <property type="protein sequence ID" value="MFC5527192.1"/>
    <property type="molecule type" value="Genomic_DNA"/>
</dbReference>
<keyword evidence="5 7" id="KW-0472">Membrane</keyword>
<feature type="transmembrane region" description="Helical" evidence="7">
    <location>
        <begin position="16"/>
        <end position="38"/>
    </location>
</feature>
<dbReference type="InterPro" id="IPR025857">
    <property type="entry name" value="MacB_PCD"/>
</dbReference>
<evidence type="ECO:0000259" key="9">
    <source>
        <dbReference type="Pfam" id="PF12704"/>
    </source>
</evidence>
<dbReference type="Pfam" id="PF02687">
    <property type="entry name" value="FtsX"/>
    <property type="match status" value="1"/>
</dbReference>
<feature type="transmembrane region" description="Helical" evidence="7">
    <location>
        <begin position="345"/>
        <end position="367"/>
    </location>
</feature>
<evidence type="ECO:0000256" key="6">
    <source>
        <dbReference type="ARBA" id="ARBA00038076"/>
    </source>
</evidence>
<comment type="similarity">
    <text evidence="6">Belongs to the ABC-4 integral membrane protein family.</text>
</comment>
<evidence type="ECO:0000256" key="2">
    <source>
        <dbReference type="ARBA" id="ARBA00022475"/>
    </source>
</evidence>
<reference evidence="11" key="1">
    <citation type="journal article" date="2019" name="Int. J. Syst. Evol. Microbiol.">
        <title>The Global Catalogue of Microorganisms (GCM) 10K type strain sequencing project: providing services to taxonomists for standard genome sequencing and annotation.</title>
        <authorList>
            <consortium name="The Broad Institute Genomics Platform"/>
            <consortium name="The Broad Institute Genome Sequencing Center for Infectious Disease"/>
            <person name="Wu L."/>
            <person name="Ma J."/>
        </authorList>
    </citation>
    <scope>NUCLEOTIDE SEQUENCE [LARGE SCALE GENOMIC DNA]</scope>
    <source>
        <strain evidence="11">CGMCC 1.16619</strain>
    </source>
</reference>
<evidence type="ECO:0000256" key="3">
    <source>
        <dbReference type="ARBA" id="ARBA00022692"/>
    </source>
</evidence>
<evidence type="ECO:0000256" key="7">
    <source>
        <dbReference type="SAM" id="Phobius"/>
    </source>
</evidence>
<feature type="domain" description="MacB-like periplasmic core" evidence="9">
    <location>
        <begin position="44"/>
        <end position="255"/>
    </location>
</feature>
<dbReference type="InterPro" id="IPR050250">
    <property type="entry name" value="Macrolide_Exporter_MacB"/>
</dbReference>
<dbReference type="InterPro" id="IPR003838">
    <property type="entry name" value="ABC3_permease_C"/>
</dbReference>
<dbReference type="Proteomes" id="UP001596114">
    <property type="component" value="Unassembled WGS sequence"/>
</dbReference>
<comment type="subcellular location">
    <subcellularLocation>
        <location evidence="1">Cell membrane</location>
        <topology evidence="1">Multi-pass membrane protein</topology>
    </subcellularLocation>
</comment>
<accession>A0ABW0QUB7</accession>
<gene>
    <name evidence="10" type="ORF">ACFPPA_15735</name>
</gene>
<feature type="domain" description="ABC3 transporter permease C-terminal" evidence="8">
    <location>
        <begin position="295"/>
        <end position="403"/>
    </location>
</feature>
<keyword evidence="4 7" id="KW-1133">Transmembrane helix</keyword>
<evidence type="ECO:0000256" key="5">
    <source>
        <dbReference type="ARBA" id="ARBA00023136"/>
    </source>
</evidence>
<name>A0ABW0QUB7_9GAMM</name>
<proteinExistence type="inferred from homology"/>
<evidence type="ECO:0000256" key="1">
    <source>
        <dbReference type="ARBA" id="ARBA00004651"/>
    </source>
</evidence>
<evidence type="ECO:0000313" key="10">
    <source>
        <dbReference type="EMBL" id="MFC5527192.1"/>
    </source>
</evidence>
<evidence type="ECO:0000313" key="11">
    <source>
        <dbReference type="Proteomes" id="UP001596114"/>
    </source>
</evidence>
<organism evidence="10 11">
    <name type="scientific">Rhodanobacter ginsengisoli</name>
    <dbReference type="NCBI Taxonomy" id="418646"/>
    <lineage>
        <taxon>Bacteria</taxon>
        <taxon>Pseudomonadati</taxon>
        <taxon>Pseudomonadota</taxon>
        <taxon>Gammaproteobacteria</taxon>
        <taxon>Lysobacterales</taxon>
        <taxon>Rhodanobacteraceae</taxon>
        <taxon>Rhodanobacter</taxon>
    </lineage>
</organism>